<dbReference type="PANTHER" id="PTHR14456:SF2">
    <property type="entry name" value="INOSITOL-PENTAKISPHOSPHATE 2-KINASE"/>
    <property type="match status" value="1"/>
</dbReference>
<dbReference type="InParanoid" id="A0A0D2A1J4"/>
<dbReference type="InterPro" id="IPR009286">
    <property type="entry name" value="Ins_P5_2-kin"/>
</dbReference>
<keyword evidence="8 10" id="KW-0418">Kinase</keyword>
<protein>
    <recommendedName>
        <fullName evidence="5 10">Inositol-pentakisphosphate 2-kinase</fullName>
        <ecNumber evidence="4 10">2.7.1.158</ecNumber>
    </recommendedName>
</protein>
<proteinExistence type="inferred from homology"/>
<evidence type="ECO:0000256" key="9">
    <source>
        <dbReference type="ARBA" id="ARBA00022840"/>
    </source>
</evidence>
<dbReference type="EMBL" id="KN847562">
    <property type="protein sequence ID" value="KIW00553.1"/>
    <property type="molecule type" value="Genomic_DNA"/>
</dbReference>
<gene>
    <name evidence="11" type="ORF">PV09_07908</name>
</gene>
<evidence type="ECO:0000256" key="2">
    <source>
        <dbReference type="ARBA" id="ARBA00003979"/>
    </source>
</evidence>
<evidence type="ECO:0000313" key="12">
    <source>
        <dbReference type="Proteomes" id="UP000053259"/>
    </source>
</evidence>
<keyword evidence="6 10" id="KW-0808">Transferase</keyword>
<evidence type="ECO:0000256" key="5">
    <source>
        <dbReference type="ARBA" id="ARBA00014846"/>
    </source>
</evidence>
<evidence type="ECO:0000256" key="10">
    <source>
        <dbReference type="RuleBase" id="RU364126"/>
    </source>
</evidence>
<evidence type="ECO:0000256" key="6">
    <source>
        <dbReference type="ARBA" id="ARBA00022679"/>
    </source>
</evidence>
<dbReference type="OrthoDB" id="272370at2759"/>
<evidence type="ECO:0000256" key="3">
    <source>
        <dbReference type="ARBA" id="ARBA00008305"/>
    </source>
</evidence>
<dbReference type="GO" id="GO:0005524">
    <property type="term" value="F:ATP binding"/>
    <property type="evidence" value="ECO:0007669"/>
    <property type="project" value="UniProtKB-KW"/>
</dbReference>
<dbReference type="EC" id="2.7.1.158" evidence="4 10"/>
<keyword evidence="9 10" id="KW-0067">ATP-binding</keyword>
<dbReference type="HOGENOM" id="CLU_031304_2_0_1"/>
<dbReference type="GeneID" id="27315881"/>
<evidence type="ECO:0000256" key="8">
    <source>
        <dbReference type="ARBA" id="ARBA00022777"/>
    </source>
</evidence>
<dbReference type="GO" id="GO:0005634">
    <property type="term" value="C:nucleus"/>
    <property type="evidence" value="ECO:0007669"/>
    <property type="project" value="TreeGrafter"/>
</dbReference>
<accession>A0A0D2A1J4</accession>
<comment type="similarity">
    <text evidence="3">Belongs to the IPK1 type 1 family.</text>
</comment>
<evidence type="ECO:0000256" key="7">
    <source>
        <dbReference type="ARBA" id="ARBA00022741"/>
    </source>
</evidence>
<sequence length="389" mass="42692">MPSPVVANFVLAPVPSSSPHGPEKVLTVDDPGGSASRVEIQYVAEGAANVVWSLGSNPSLKETLLRLRKGTWSGEELSPQASKKQRPPPPFISTVEVLEHFYKLVKPLFEPGELVDQELVRVEPSLVERCNAHLDEIERAGLRPKTRCRWHIKHDETFGMLITSMLPTSEAGALFHLKPKWLAQSPTAPPNARRCRTCALAAKRGTDPTQTVCSLALCSGDEVSVRAQIERLVVGNALLYKDESLSHGGNDRASLRASPAAASTEAIITRLTALFLPDGKAHKLLKRLCLLQQHYDPSGVLRLRPGADTSDLAMAMTLRDATMFVKLSADSADVRLGDLDPKSGENENKVQQWRETENGLINNGWYTGEEDEALRKGGKVHTTCFLWDR</sequence>
<keyword evidence="12" id="KW-1185">Reference proteome</keyword>
<dbReference type="Proteomes" id="UP000053259">
    <property type="component" value="Unassembled WGS sequence"/>
</dbReference>
<evidence type="ECO:0000313" key="11">
    <source>
        <dbReference type="EMBL" id="KIW00553.1"/>
    </source>
</evidence>
<comment type="domain">
    <text evidence="10">The EXKPK motif is conserved in inositol-pentakisphosphate 2-kinases of both family 1 and 2.</text>
</comment>
<comment type="function">
    <text evidence="2">Has kinase activity and phosphorylates inositol-1,3,4,5,6-pentakisphosphate (Ins(1,3,4,5,6)P5) to produce 1,2,3,4,5,6-hexakisphosphate (InsP6), also known as phytate.</text>
</comment>
<dbReference type="Pfam" id="PF06090">
    <property type="entry name" value="Ins_P5_2-kin"/>
    <property type="match status" value="1"/>
</dbReference>
<reference evidence="11 12" key="1">
    <citation type="submission" date="2015-01" db="EMBL/GenBank/DDBJ databases">
        <title>The Genome Sequence of Ochroconis gallopava CBS43764.</title>
        <authorList>
            <consortium name="The Broad Institute Genomics Platform"/>
            <person name="Cuomo C."/>
            <person name="de Hoog S."/>
            <person name="Gorbushina A."/>
            <person name="Stielow B."/>
            <person name="Teixiera M."/>
            <person name="Abouelleil A."/>
            <person name="Chapman S.B."/>
            <person name="Priest M."/>
            <person name="Young S.K."/>
            <person name="Wortman J."/>
            <person name="Nusbaum C."/>
            <person name="Birren B."/>
        </authorList>
    </citation>
    <scope>NUCLEOTIDE SEQUENCE [LARGE SCALE GENOMIC DNA]</scope>
    <source>
        <strain evidence="11 12">CBS 43764</strain>
    </source>
</reference>
<dbReference type="InterPro" id="IPR043001">
    <property type="entry name" value="IP5_2-K_N_lobe"/>
</dbReference>
<organism evidence="11 12">
    <name type="scientific">Verruconis gallopava</name>
    <dbReference type="NCBI Taxonomy" id="253628"/>
    <lineage>
        <taxon>Eukaryota</taxon>
        <taxon>Fungi</taxon>
        <taxon>Dikarya</taxon>
        <taxon>Ascomycota</taxon>
        <taxon>Pezizomycotina</taxon>
        <taxon>Dothideomycetes</taxon>
        <taxon>Pleosporomycetidae</taxon>
        <taxon>Venturiales</taxon>
        <taxon>Sympoventuriaceae</taxon>
        <taxon>Verruconis</taxon>
    </lineage>
</organism>
<comment type="function">
    <text evidence="10">Phosphorylates Ins(1,3,4,5,6)P5 at position 2 to form Ins(1,2,3,4,5,6)P6 (InsP6 or phytate).</text>
</comment>
<name>A0A0D2A1J4_9PEZI</name>
<evidence type="ECO:0000256" key="1">
    <source>
        <dbReference type="ARBA" id="ARBA00001774"/>
    </source>
</evidence>
<keyword evidence="7 10" id="KW-0547">Nucleotide-binding</keyword>
<comment type="catalytic activity">
    <reaction evidence="1 10">
        <text>1D-myo-inositol 1,3,4,5,6-pentakisphosphate + ATP = 1D-myo-inositol hexakisphosphate + ADP + H(+)</text>
        <dbReference type="Rhea" id="RHEA:20313"/>
        <dbReference type="ChEBI" id="CHEBI:15378"/>
        <dbReference type="ChEBI" id="CHEBI:30616"/>
        <dbReference type="ChEBI" id="CHEBI:57733"/>
        <dbReference type="ChEBI" id="CHEBI:58130"/>
        <dbReference type="ChEBI" id="CHEBI:456216"/>
        <dbReference type="EC" id="2.7.1.158"/>
    </reaction>
</comment>
<dbReference type="VEuPathDB" id="FungiDB:PV09_07908"/>
<dbReference type="GO" id="GO:0032958">
    <property type="term" value="P:inositol phosphate biosynthetic process"/>
    <property type="evidence" value="ECO:0007669"/>
    <property type="project" value="TreeGrafter"/>
</dbReference>
<dbReference type="Gene3D" id="3.30.200.110">
    <property type="entry name" value="Inositol-pentakisphosphate 2-kinase, N-lobe"/>
    <property type="match status" value="1"/>
</dbReference>
<dbReference type="GO" id="GO:0035299">
    <property type="term" value="F:inositol-1,3,4,5,6-pentakisphosphate 2-kinase activity"/>
    <property type="evidence" value="ECO:0007669"/>
    <property type="project" value="UniProtKB-EC"/>
</dbReference>
<dbReference type="RefSeq" id="XP_016210422.1">
    <property type="nucleotide sequence ID" value="XM_016361740.1"/>
</dbReference>
<dbReference type="PANTHER" id="PTHR14456">
    <property type="entry name" value="INOSITOL POLYPHOSPHATE KINASE 1"/>
    <property type="match status" value="1"/>
</dbReference>
<dbReference type="STRING" id="253628.A0A0D2A1J4"/>
<dbReference type="AlphaFoldDB" id="A0A0D2A1J4"/>
<evidence type="ECO:0000256" key="4">
    <source>
        <dbReference type="ARBA" id="ARBA00012023"/>
    </source>
</evidence>